<dbReference type="InterPro" id="IPR011146">
    <property type="entry name" value="HIT-like"/>
</dbReference>
<dbReference type="Proteomes" id="UP000682713">
    <property type="component" value="Unassembled WGS sequence"/>
</dbReference>
<gene>
    <name evidence="5" type="ORF">KHA93_14295</name>
</gene>
<feature type="short sequence motif" description="Histidine triad motif" evidence="2 3">
    <location>
        <begin position="90"/>
        <end position="94"/>
    </location>
</feature>
<evidence type="ECO:0000313" key="6">
    <source>
        <dbReference type="Proteomes" id="UP000682713"/>
    </source>
</evidence>
<evidence type="ECO:0000256" key="3">
    <source>
        <dbReference type="PROSITE-ProRule" id="PRU00464"/>
    </source>
</evidence>
<proteinExistence type="predicted"/>
<dbReference type="Gene3D" id="3.30.428.10">
    <property type="entry name" value="HIT-like"/>
    <property type="match status" value="1"/>
</dbReference>
<protein>
    <submittedName>
        <fullName evidence="5">HIT family protein</fullName>
    </submittedName>
</protein>
<evidence type="ECO:0000259" key="4">
    <source>
        <dbReference type="PROSITE" id="PS51084"/>
    </source>
</evidence>
<dbReference type="EMBL" id="JAGYPJ010000001">
    <property type="protein sequence ID" value="MBS4200802.1"/>
    <property type="molecule type" value="Genomic_DNA"/>
</dbReference>
<sequence length="125" mass="14568">MPCIFCEIENVIFENELAKCFYDKFPVNQGHILIVPKRHCNDYFSLKSEEKHSIDELIMRSKMLIDSIYRPEGYNIGVNCGEVAGQTIFHCHIHIIPRYRNDMDEPTGGVRGVIPHKRIYTQEVI</sequence>
<dbReference type="InterPro" id="IPR036265">
    <property type="entry name" value="HIT-like_sf"/>
</dbReference>
<evidence type="ECO:0000256" key="1">
    <source>
        <dbReference type="PIRSR" id="PIRSR601310-1"/>
    </source>
</evidence>
<organism evidence="5 6">
    <name type="scientific">Lederbergia citrisecunda</name>
    <dbReference type="NCBI Taxonomy" id="2833583"/>
    <lineage>
        <taxon>Bacteria</taxon>
        <taxon>Bacillati</taxon>
        <taxon>Bacillota</taxon>
        <taxon>Bacilli</taxon>
        <taxon>Bacillales</taxon>
        <taxon>Bacillaceae</taxon>
        <taxon>Lederbergia</taxon>
    </lineage>
</organism>
<dbReference type="PRINTS" id="PR00332">
    <property type="entry name" value="HISTRIAD"/>
</dbReference>
<dbReference type="SUPFAM" id="SSF54197">
    <property type="entry name" value="HIT-like"/>
    <property type="match status" value="1"/>
</dbReference>
<dbReference type="PANTHER" id="PTHR42997">
    <property type="entry name" value="HIT FAMILY HYDROLASE"/>
    <property type="match status" value="1"/>
</dbReference>
<dbReference type="GO" id="GO:0003824">
    <property type="term" value="F:catalytic activity"/>
    <property type="evidence" value="ECO:0007669"/>
    <property type="project" value="InterPro"/>
</dbReference>
<accession>A0A942TQ23</accession>
<dbReference type="InterPro" id="IPR001310">
    <property type="entry name" value="Histidine_triad_HIT"/>
</dbReference>
<dbReference type="Pfam" id="PF01230">
    <property type="entry name" value="HIT"/>
    <property type="match status" value="1"/>
</dbReference>
<reference evidence="5 6" key="1">
    <citation type="submission" date="2021-05" db="EMBL/GenBank/DDBJ databases">
        <title>Novel Bacillus species.</title>
        <authorList>
            <person name="Liu G."/>
        </authorList>
    </citation>
    <scope>NUCLEOTIDE SEQUENCE [LARGE SCALE GENOMIC DNA]</scope>
    <source>
        <strain evidence="5 6">FJAT-49732</strain>
    </source>
</reference>
<dbReference type="AlphaFoldDB" id="A0A942TQ23"/>
<feature type="active site" description="Tele-AMP-histidine intermediate" evidence="1">
    <location>
        <position position="92"/>
    </location>
</feature>
<feature type="domain" description="HIT" evidence="4">
    <location>
        <begin position="1"/>
        <end position="105"/>
    </location>
</feature>
<dbReference type="PROSITE" id="PS51084">
    <property type="entry name" value="HIT_2"/>
    <property type="match status" value="1"/>
</dbReference>
<comment type="caution">
    <text evidence="5">The sequence shown here is derived from an EMBL/GenBank/DDBJ whole genome shotgun (WGS) entry which is preliminary data.</text>
</comment>
<keyword evidence="6" id="KW-1185">Reference proteome</keyword>
<evidence type="ECO:0000313" key="5">
    <source>
        <dbReference type="EMBL" id="MBS4200802.1"/>
    </source>
</evidence>
<name>A0A942TQ23_9BACI</name>
<evidence type="ECO:0000256" key="2">
    <source>
        <dbReference type="PIRSR" id="PIRSR601310-3"/>
    </source>
</evidence>
<dbReference type="InterPro" id="IPR052908">
    <property type="entry name" value="AP-4-A_phosphorylase"/>
</dbReference>
<dbReference type="PANTHER" id="PTHR42997:SF1">
    <property type="entry name" value="AP-4-A PHOSPHORYLASE"/>
    <property type="match status" value="1"/>
</dbReference>